<evidence type="ECO:0000256" key="3">
    <source>
        <dbReference type="ARBA" id="ARBA00011209"/>
    </source>
</evidence>
<dbReference type="InterPro" id="IPR004532">
    <property type="entry name" value="Phe-tRNA-ligase_IIc_bsu_bact"/>
</dbReference>
<dbReference type="PROSITE" id="PS51483">
    <property type="entry name" value="B5"/>
    <property type="match status" value="1"/>
</dbReference>
<keyword evidence="9 15" id="KW-0067">ATP-binding</keyword>
<dbReference type="STRING" id="1817814.A2V81_04605"/>
<dbReference type="Pfam" id="PF03484">
    <property type="entry name" value="B5"/>
    <property type="match status" value="1"/>
</dbReference>
<keyword evidence="6 15" id="KW-0436">Ligase</keyword>
<evidence type="ECO:0000256" key="16">
    <source>
        <dbReference type="PROSITE-ProRule" id="PRU00209"/>
    </source>
</evidence>
<dbReference type="InterPro" id="IPR033714">
    <property type="entry name" value="tRNA_bind_bactPheRS"/>
</dbReference>
<dbReference type="SMART" id="SM00873">
    <property type="entry name" value="B3_4"/>
    <property type="match status" value="1"/>
</dbReference>
<comment type="similarity">
    <text evidence="2 15">Belongs to the phenylalanyl-tRNA synthetase beta subunit family. Type 1 subfamily.</text>
</comment>
<dbReference type="Pfam" id="PF03147">
    <property type="entry name" value="FDX-ACB"/>
    <property type="match status" value="1"/>
</dbReference>
<dbReference type="InterPro" id="IPR012340">
    <property type="entry name" value="NA-bd_OB-fold"/>
</dbReference>
<evidence type="ECO:0000256" key="14">
    <source>
        <dbReference type="ARBA" id="ARBA00049255"/>
    </source>
</evidence>
<evidence type="ECO:0000256" key="8">
    <source>
        <dbReference type="ARBA" id="ARBA00022741"/>
    </source>
</evidence>
<evidence type="ECO:0000256" key="1">
    <source>
        <dbReference type="ARBA" id="ARBA00004496"/>
    </source>
</evidence>
<evidence type="ECO:0000256" key="10">
    <source>
        <dbReference type="ARBA" id="ARBA00022842"/>
    </source>
</evidence>
<dbReference type="PANTHER" id="PTHR10947:SF0">
    <property type="entry name" value="PHENYLALANINE--TRNA LIGASE BETA SUBUNIT"/>
    <property type="match status" value="1"/>
</dbReference>
<dbReference type="GO" id="GO:0005524">
    <property type="term" value="F:ATP binding"/>
    <property type="evidence" value="ECO:0007669"/>
    <property type="project" value="UniProtKB-UniRule"/>
</dbReference>
<proteinExistence type="inferred from homology"/>
<dbReference type="Gene3D" id="2.40.50.140">
    <property type="entry name" value="Nucleic acid-binding proteins"/>
    <property type="match status" value="1"/>
</dbReference>
<evidence type="ECO:0000256" key="9">
    <source>
        <dbReference type="ARBA" id="ARBA00022840"/>
    </source>
</evidence>
<dbReference type="InterPro" id="IPR002547">
    <property type="entry name" value="tRNA-bd_dom"/>
</dbReference>
<feature type="binding site" evidence="15">
    <location>
        <position position="489"/>
    </location>
    <ligand>
        <name>Mg(2+)</name>
        <dbReference type="ChEBI" id="CHEBI:18420"/>
        <note>shared with alpha subunit</note>
    </ligand>
</feature>
<dbReference type="InterPro" id="IPR005121">
    <property type="entry name" value="Fdx_antiC-bd"/>
</dbReference>
<dbReference type="SUPFAM" id="SSF50249">
    <property type="entry name" value="Nucleic acid-binding proteins"/>
    <property type="match status" value="1"/>
</dbReference>
<dbReference type="InterPro" id="IPR045060">
    <property type="entry name" value="Phe-tRNA-ligase_IIc_bsu"/>
</dbReference>
<dbReference type="GO" id="GO:0004826">
    <property type="term" value="F:phenylalanine-tRNA ligase activity"/>
    <property type="evidence" value="ECO:0007669"/>
    <property type="project" value="UniProtKB-UniRule"/>
</dbReference>
<evidence type="ECO:0000256" key="11">
    <source>
        <dbReference type="ARBA" id="ARBA00022884"/>
    </source>
</evidence>
<comment type="catalytic activity">
    <reaction evidence="14 15">
        <text>tRNA(Phe) + L-phenylalanine + ATP = L-phenylalanyl-tRNA(Phe) + AMP + diphosphate + H(+)</text>
        <dbReference type="Rhea" id="RHEA:19413"/>
        <dbReference type="Rhea" id="RHEA-COMP:9668"/>
        <dbReference type="Rhea" id="RHEA-COMP:9699"/>
        <dbReference type="ChEBI" id="CHEBI:15378"/>
        <dbReference type="ChEBI" id="CHEBI:30616"/>
        <dbReference type="ChEBI" id="CHEBI:33019"/>
        <dbReference type="ChEBI" id="CHEBI:58095"/>
        <dbReference type="ChEBI" id="CHEBI:78442"/>
        <dbReference type="ChEBI" id="CHEBI:78531"/>
        <dbReference type="ChEBI" id="CHEBI:456215"/>
        <dbReference type="EC" id="6.1.1.20"/>
    </reaction>
</comment>
<gene>
    <name evidence="15" type="primary">pheT</name>
    <name evidence="20" type="ORF">A2V81_04605</name>
</gene>
<dbReference type="EC" id="6.1.1.20" evidence="15"/>
<keyword evidence="11 16" id="KW-0694">RNA-binding</keyword>
<dbReference type="InterPro" id="IPR005146">
    <property type="entry name" value="B3/B4_tRNA-bd"/>
</dbReference>
<dbReference type="AlphaFoldDB" id="A0A1F4XJ66"/>
<dbReference type="SUPFAM" id="SSF46955">
    <property type="entry name" value="Putative DNA-binding domain"/>
    <property type="match status" value="1"/>
</dbReference>
<dbReference type="GO" id="GO:0000287">
    <property type="term" value="F:magnesium ion binding"/>
    <property type="evidence" value="ECO:0007669"/>
    <property type="project" value="UniProtKB-UniRule"/>
</dbReference>
<comment type="cofactor">
    <cofactor evidence="15">
        <name>Mg(2+)</name>
        <dbReference type="ChEBI" id="CHEBI:18420"/>
    </cofactor>
    <text evidence="15">Binds 2 magnesium ions per tetramer.</text>
</comment>
<evidence type="ECO:0000256" key="4">
    <source>
        <dbReference type="ARBA" id="ARBA00022490"/>
    </source>
</evidence>
<organism evidence="20 21">
    <name type="scientific">Candidatus Abawacabacteria bacterium RBG_16_42_10</name>
    <dbReference type="NCBI Taxonomy" id="1817814"/>
    <lineage>
        <taxon>Bacteria</taxon>
        <taxon>Candidatus Abawacaibacteriota</taxon>
    </lineage>
</organism>
<keyword evidence="8 15" id="KW-0547">Nucleotide-binding</keyword>
<dbReference type="GO" id="GO:0000049">
    <property type="term" value="F:tRNA binding"/>
    <property type="evidence" value="ECO:0007669"/>
    <property type="project" value="UniProtKB-UniRule"/>
</dbReference>
<dbReference type="SMART" id="SM00874">
    <property type="entry name" value="B5"/>
    <property type="match status" value="1"/>
</dbReference>
<dbReference type="GO" id="GO:0009328">
    <property type="term" value="C:phenylalanine-tRNA ligase complex"/>
    <property type="evidence" value="ECO:0007669"/>
    <property type="project" value="TreeGrafter"/>
</dbReference>
<dbReference type="PANTHER" id="PTHR10947">
    <property type="entry name" value="PHENYLALANYL-TRNA SYNTHETASE BETA CHAIN AND LEUCINE-RICH REPEAT-CONTAINING PROTEIN 47"/>
    <property type="match status" value="1"/>
</dbReference>
<dbReference type="Gene3D" id="3.50.40.10">
    <property type="entry name" value="Phenylalanyl-trna Synthetase, Chain B, domain 3"/>
    <property type="match status" value="1"/>
</dbReference>
<dbReference type="Pfam" id="PF03483">
    <property type="entry name" value="B3_4"/>
    <property type="match status" value="1"/>
</dbReference>
<evidence type="ECO:0000256" key="7">
    <source>
        <dbReference type="ARBA" id="ARBA00022723"/>
    </source>
</evidence>
<dbReference type="EMBL" id="MEWR01000020">
    <property type="protein sequence ID" value="OGC81761.1"/>
    <property type="molecule type" value="Genomic_DNA"/>
</dbReference>
<dbReference type="Gene3D" id="3.30.56.10">
    <property type="match status" value="2"/>
</dbReference>
<evidence type="ECO:0000259" key="17">
    <source>
        <dbReference type="PROSITE" id="PS50886"/>
    </source>
</evidence>
<dbReference type="InterPro" id="IPR009061">
    <property type="entry name" value="DNA-bd_dom_put_sf"/>
</dbReference>
<evidence type="ECO:0000256" key="5">
    <source>
        <dbReference type="ARBA" id="ARBA00022555"/>
    </source>
</evidence>
<dbReference type="Pfam" id="PF01588">
    <property type="entry name" value="tRNA_bind"/>
    <property type="match status" value="1"/>
</dbReference>
<evidence type="ECO:0000256" key="13">
    <source>
        <dbReference type="ARBA" id="ARBA00023146"/>
    </source>
</evidence>
<comment type="subunit">
    <text evidence="3 15">Tetramer of two alpha and two beta subunits.</text>
</comment>
<evidence type="ECO:0000256" key="2">
    <source>
        <dbReference type="ARBA" id="ARBA00008653"/>
    </source>
</evidence>
<evidence type="ECO:0000256" key="12">
    <source>
        <dbReference type="ARBA" id="ARBA00022917"/>
    </source>
</evidence>
<feature type="domain" description="B5" evidence="19">
    <location>
        <begin position="424"/>
        <end position="502"/>
    </location>
</feature>
<sequence>MKISRNWLQQFVDLSDISSEEFVRLFNIRTAEIEGSEDMTKLWEHIVVGEIKTIAPHPNADRLQVTQTDIGGKVVQIVCGAKNIYEGMKVVVALPKAKVRWHGEGELVELKDAELRGVKSFGMICAAEEVGLSAEFRVQSAELNSELSTQHSELKPGVVDLSPLKAKPGILLADALGKNDTVIEIDNKSLTHRPDLWGHYGIARECATIWERKLQPLTIYKGKFPQTEVNVEVKAPELCPRYMAVSLEVKQITDGQGIANMLGNIGHGSHGLIVDLTNYVMHELGQPLHAFDADKVKGTISVRKAHDKEKIITLDGVERILDNNMLVIADDEKAIAIAGVVGGQGSQITPDTKRIILESANFDPTSIRTTAQKLGLRTDAVQRYEKSLDPYLSEISLLRFLCLLKNNADILITSKVTDVFSRKPKKITFSVNPVRIAERIGTKVSPTFMTATLKSLGFGVTKKSKTQLVLTVPSFRATKDINGEADIIEEIARFHGYEKIQPLLPKVGLALPVHEPWHELEKRIKNFFAQSCRLNEVYHYSFYGDKEVRKFQLADPHEQLQNSLSQEHTHLRVSLLPGMIEGLVKNLTEHERIAVFELGKVFLPQDSNLPEERAKIGILFSSTQTETPFYEVKSYVENLLQVLNIDSDVQAMENDKRLYVQNGRAARLTAKNKKENKELGEIYELSGAIRSTYKINQRVAYAELDFEHILSLEKPMERAFRILPKFPSKLFDVSVILGKEVAVGPLMTEIQKRHPLITSVDLFDTFTGEIIGKDKKALAFKIELQAPDRTLTDSDMHDAQKNIFDYLTREREGIIRGL</sequence>
<dbReference type="PROSITE" id="PS50886">
    <property type="entry name" value="TRBD"/>
    <property type="match status" value="1"/>
</dbReference>
<accession>A0A1F4XJ66</accession>
<evidence type="ECO:0000259" key="19">
    <source>
        <dbReference type="PROSITE" id="PS51483"/>
    </source>
</evidence>
<dbReference type="SMART" id="SM00896">
    <property type="entry name" value="FDX-ACB"/>
    <property type="match status" value="1"/>
</dbReference>
<dbReference type="InterPro" id="IPR005147">
    <property type="entry name" value="tRNA_synthase_B5-dom"/>
</dbReference>
<keyword evidence="5 16" id="KW-0820">tRNA-binding</keyword>
<dbReference type="Proteomes" id="UP000177614">
    <property type="component" value="Unassembled WGS sequence"/>
</dbReference>
<dbReference type="Gene3D" id="3.30.930.10">
    <property type="entry name" value="Bira Bifunctional Protein, Domain 2"/>
    <property type="match status" value="1"/>
</dbReference>
<feature type="binding site" evidence="15">
    <location>
        <position position="486"/>
    </location>
    <ligand>
        <name>Mg(2+)</name>
        <dbReference type="ChEBI" id="CHEBI:18420"/>
        <note>shared with alpha subunit</note>
    </ligand>
</feature>
<evidence type="ECO:0000313" key="21">
    <source>
        <dbReference type="Proteomes" id="UP000177614"/>
    </source>
</evidence>
<dbReference type="Gene3D" id="3.30.70.380">
    <property type="entry name" value="Ferrodoxin-fold anticodon-binding domain"/>
    <property type="match status" value="1"/>
</dbReference>
<dbReference type="CDD" id="cd02796">
    <property type="entry name" value="tRNA_bind_bactPheRS"/>
    <property type="match status" value="1"/>
</dbReference>
<feature type="binding site" evidence="15">
    <location>
        <position position="480"/>
    </location>
    <ligand>
        <name>Mg(2+)</name>
        <dbReference type="ChEBI" id="CHEBI:18420"/>
        <note>shared with alpha subunit</note>
    </ligand>
</feature>
<comment type="caution">
    <text evidence="20">The sequence shown here is derived from an EMBL/GenBank/DDBJ whole genome shotgun (WGS) entry which is preliminary data.</text>
</comment>
<dbReference type="InterPro" id="IPR020825">
    <property type="entry name" value="Phe-tRNA_synthase-like_B3/B4"/>
</dbReference>
<evidence type="ECO:0000256" key="6">
    <source>
        <dbReference type="ARBA" id="ARBA00022598"/>
    </source>
</evidence>
<evidence type="ECO:0000313" key="20">
    <source>
        <dbReference type="EMBL" id="OGC81761.1"/>
    </source>
</evidence>
<feature type="binding site" evidence="15">
    <location>
        <position position="490"/>
    </location>
    <ligand>
        <name>Mg(2+)</name>
        <dbReference type="ChEBI" id="CHEBI:18420"/>
        <note>shared with alpha subunit</note>
    </ligand>
</feature>
<dbReference type="SUPFAM" id="SSF54991">
    <property type="entry name" value="Anticodon-binding domain of PheRS"/>
    <property type="match status" value="1"/>
</dbReference>
<dbReference type="PROSITE" id="PS51447">
    <property type="entry name" value="FDX_ACB"/>
    <property type="match status" value="1"/>
</dbReference>
<keyword evidence="4 15" id="KW-0963">Cytoplasm</keyword>
<dbReference type="InterPro" id="IPR045864">
    <property type="entry name" value="aa-tRNA-synth_II/BPL/LPL"/>
</dbReference>
<dbReference type="GO" id="GO:0006432">
    <property type="term" value="P:phenylalanyl-tRNA aminoacylation"/>
    <property type="evidence" value="ECO:0007669"/>
    <property type="project" value="UniProtKB-UniRule"/>
</dbReference>
<feature type="domain" description="TRNA-binding" evidence="17">
    <location>
        <begin position="40"/>
        <end position="155"/>
    </location>
</feature>
<comment type="subcellular location">
    <subcellularLocation>
        <location evidence="1 15">Cytoplasm</location>
    </subcellularLocation>
</comment>
<keyword evidence="10 15" id="KW-0460">Magnesium</keyword>
<dbReference type="SUPFAM" id="SSF56037">
    <property type="entry name" value="PheT/TilS domain"/>
    <property type="match status" value="1"/>
</dbReference>
<dbReference type="Pfam" id="PF17759">
    <property type="entry name" value="tRNA_synthFbeta"/>
    <property type="match status" value="1"/>
</dbReference>
<keyword evidence="12 15" id="KW-0648">Protein biosynthesis</keyword>
<dbReference type="SUPFAM" id="SSF55681">
    <property type="entry name" value="Class II aaRS and biotin synthetases"/>
    <property type="match status" value="1"/>
</dbReference>
<dbReference type="NCBIfam" id="TIGR00472">
    <property type="entry name" value="pheT_bact"/>
    <property type="match status" value="1"/>
</dbReference>
<keyword evidence="13 15" id="KW-0030">Aminoacyl-tRNA synthetase</keyword>
<feature type="domain" description="FDX-ACB" evidence="18">
    <location>
        <begin position="724"/>
        <end position="816"/>
    </location>
</feature>
<keyword evidence="7 15" id="KW-0479">Metal-binding</keyword>
<evidence type="ECO:0000256" key="15">
    <source>
        <dbReference type="HAMAP-Rule" id="MF_00283"/>
    </source>
</evidence>
<name>A0A1F4XJ66_9BACT</name>
<dbReference type="InterPro" id="IPR036690">
    <property type="entry name" value="Fdx_antiC-bd_sf"/>
</dbReference>
<protein>
    <recommendedName>
        <fullName evidence="15">Phenylalanine--tRNA ligase beta subunit</fullName>
        <ecNumber evidence="15">6.1.1.20</ecNumber>
    </recommendedName>
    <alternativeName>
        <fullName evidence="15">Phenylalanyl-tRNA synthetase beta subunit</fullName>
        <shortName evidence="15">PheRS</shortName>
    </alternativeName>
</protein>
<dbReference type="InterPro" id="IPR041616">
    <property type="entry name" value="PheRS_beta_core"/>
</dbReference>
<reference evidence="20 21" key="1">
    <citation type="journal article" date="2016" name="Nat. Commun.">
        <title>Thousands of microbial genomes shed light on interconnected biogeochemical processes in an aquifer system.</title>
        <authorList>
            <person name="Anantharaman K."/>
            <person name="Brown C.T."/>
            <person name="Hug L.A."/>
            <person name="Sharon I."/>
            <person name="Castelle C.J."/>
            <person name="Probst A.J."/>
            <person name="Thomas B.C."/>
            <person name="Singh A."/>
            <person name="Wilkins M.J."/>
            <person name="Karaoz U."/>
            <person name="Brodie E.L."/>
            <person name="Williams K.H."/>
            <person name="Hubbard S.S."/>
            <person name="Banfield J.F."/>
        </authorList>
    </citation>
    <scope>NUCLEOTIDE SEQUENCE [LARGE SCALE GENOMIC DNA]</scope>
</reference>
<evidence type="ECO:0000259" key="18">
    <source>
        <dbReference type="PROSITE" id="PS51447"/>
    </source>
</evidence>
<dbReference type="CDD" id="cd00769">
    <property type="entry name" value="PheRS_beta_core"/>
    <property type="match status" value="1"/>
</dbReference>
<dbReference type="HAMAP" id="MF_00283">
    <property type="entry name" value="Phe_tRNA_synth_beta1"/>
    <property type="match status" value="1"/>
</dbReference>